<dbReference type="Pfam" id="PF16483">
    <property type="entry name" value="Glyco_hydro_64"/>
    <property type="match status" value="1"/>
</dbReference>
<keyword evidence="3" id="KW-1185">Reference proteome</keyword>
<dbReference type="Gene3D" id="2.60.110.10">
    <property type="entry name" value="Thaumatin"/>
    <property type="match status" value="1"/>
</dbReference>
<dbReference type="InterPro" id="IPR037398">
    <property type="entry name" value="Glyco_hydro_64_fam"/>
</dbReference>
<dbReference type="EMBL" id="PXOA01000701">
    <property type="protein sequence ID" value="RFU73096.1"/>
    <property type="molecule type" value="Genomic_DNA"/>
</dbReference>
<dbReference type="InterPro" id="IPR032477">
    <property type="entry name" value="Glyco_hydro_64"/>
</dbReference>
<dbReference type="PANTHER" id="PTHR38165:SF1">
    <property type="entry name" value="GLUCANASE B"/>
    <property type="match status" value="1"/>
</dbReference>
<reference evidence="2 3" key="1">
    <citation type="journal article" date="2018" name="PLoS Pathog.">
        <title>Evolution of structural diversity of trichothecenes, a family of toxins produced by plant pathogenic and entomopathogenic fungi.</title>
        <authorList>
            <person name="Proctor R.H."/>
            <person name="McCormick S.P."/>
            <person name="Kim H.S."/>
            <person name="Cardoza R.E."/>
            <person name="Stanley A.M."/>
            <person name="Lindo L."/>
            <person name="Kelly A."/>
            <person name="Brown D.W."/>
            <person name="Lee T."/>
            <person name="Vaughan M.M."/>
            <person name="Alexander N.J."/>
            <person name="Busman M."/>
            <person name="Gutierrez S."/>
        </authorList>
    </citation>
    <scope>NUCLEOTIDE SEQUENCE [LARGE SCALE GENOMIC DNA]</scope>
    <source>
        <strain evidence="2 3">IBT 40837</strain>
    </source>
</reference>
<dbReference type="OrthoDB" id="5290283at2759"/>
<dbReference type="GO" id="GO:0016787">
    <property type="term" value="F:hydrolase activity"/>
    <property type="evidence" value="ECO:0007669"/>
    <property type="project" value="UniProtKB-KW"/>
</dbReference>
<gene>
    <name evidence="2" type="ORF">TARUN_9164</name>
</gene>
<accession>A0A395NAH5</accession>
<dbReference type="InterPro" id="IPR042517">
    <property type="entry name" value="Glyco_hydro_64_N_2"/>
</dbReference>
<name>A0A395NAH5_TRIAR</name>
<evidence type="ECO:0000259" key="1">
    <source>
        <dbReference type="Pfam" id="PF16483"/>
    </source>
</evidence>
<dbReference type="STRING" id="490622.A0A395NAH5"/>
<feature type="domain" description="GH64" evidence="1">
    <location>
        <begin position="3"/>
        <end position="109"/>
    </location>
</feature>
<dbReference type="Gene3D" id="3.30.920.50">
    <property type="entry name" value="Beta-1,3-glucanase, C-terminal domain"/>
    <property type="match status" value="1"/>
</dbReference>
<keyword evidence="2" id="KW-0378">Hydrolase</keyword>
<proteinExistence type="predicted"/>
<evidence type="ECO:0000313" key="2">
    <source>
        <dbReference type="EMBL" id="RFU73096.1"/>
    </source>
</evidence>
<evidence type="ECO:0000313" key="3">
    <source>
        <dbReference type="Proteomes" id="UP000266272"/>
    </source>
</evidence>
<sequence>MQFADWGNAVGRVDASGQRLVFSNGGGTFGKPSEADIFSCNSGPFAHGEGVSDKQLNVGARLSAALNRSTLLNGGQQPEGEDVSRYYQDPVTNHYSRICHATGGVDQSGFLQDGNPKVLTIGIGGPL</sequence>
<dbReference type="PANTHER" id="PTHR38165">
    <property type="match status" value="1"/>
</dbReference>
<comment type="caution">
    <text evidence="2">The sequence shown here is derived from an EMBL/GenBank/DDBJ whole genome shotgun (WGS) entry which is preliminary data.</text>
</comment>
<protein>
    <submittedName>
        <fullName evidence="2">Glycoside hydrolase family 64</fullName>
    </submittedName>
</protein>
<dbReference type="AlphaFoldDB" id="A0A395NAH5"/>
<dbReference type="Proteomes" id="UP000266272">
    <property type="component" value="Unassembled WGS sequence"/>
</dbReference>
<organism evidence="2 3">
    <name type="scientific">Trichoderma arundinaceum</name>
    <dbReference type="NCBI Taxonomy" id="490622"/>
    <lineage>
        <taxon>Eukaryota</taxon>
        <taxon>Fungi</taxon>
        <taxon>Dikarya</taxon>
        <taxon>Ascomycota</taxon>
        <taxon>Pezizomycotina</taxon>
        <taxon>Sordariomycetes</taxon>
        <taxon>Hypocreomycetidae</taxon>
        <taxon>Hypocreales</taxon>
        <taxon>Hypocreaceae</taxon>
        <taxon>Trichoderma</taxon>
    </lineage>
</organism>
<dbReference type="InterPro" id="IPR037176">
    <property type="entry name" value="Osmotin/thaumatin-like_sf"/>
</dbReference>